<dbReference type="PANTHER" id="PTHR47194">
    <property type="entry name" value="SORTING NEXIN-29-RELATED"/>
    <property type="match status" value="1"/>
</dbReference>
<dbReference type="SUPFAM" id="SSF64268">
    <property type="entry name" value="PX domain"/>
    <property type="match status" value="1"/>
</dbReference>
<feature type="compositionally biased region" description="Basic and acidic residues" evidence="1">
    <location>
        <begin position="7"/>
        <end position="17"/>
    </location>
</feature>
<accession>A0AAD1WHY0</accession>
<sequence length="118" mass="13253">MAAVAAKTERGLPRGDRAALQAARGHGEQDAKFVEERRKQLQNYLRHVMNKVIQTLPDFAARPNKESLTQLIPFFTDIQGNGEQVGKSSRSKVASRFPKLSRSHQRESRNLEPQSGDL</sequence>
<keyword evidence="3" id="KW-1185">Reference proteome</keyword>
<dbReference type="AlphaFoldDB" id="A0AAD1WHY0"/>
<organism evidence="2 3">
    <name type="scientific">Pelobates cultripes</name>
    <name type="common">Western spadefoot toad</name>
    <dbReference type="NCBI Taxonomy" id="61616"/>
    <lineage>
        <taxon>Eukaryota</taxon>
        <taxon>Metazoa</taxon>
        <taxon>Chordata</taxon>
        <taxon>Craniata</taxon>
        <taxon>Vertebrata</taxon>
        <taxon>Euteleostomi</taxon>
        <taxon>Amphibia</taxon>
        <taxon>Batrachia</taxon>
        <taxon>Anura</taxon>
        <taxon>Pelobatoidea</taxon>
        <taxon>Pelobatidae</taxon>
        <taxon>Pelobates</taxon>
    </lineage>
</organism>
<dbReference type="Proteomes" id="UP001295444">
    <property type="component" value="Chromosome 07"/>
</dbReference>
<evidence type="ECO:0000313" key="3">
    <source>
        <dbReference type="Proteomes" id="UP001295444"/>
    </source>
</evidence>
<reference evidence="2" key="1">
    <citation type="submission" date="2022-03" db="EMBL/GenBank/DDBJ databases">
        <authorList>
            <person name="Alioto T."/>
            <person name="Alioto T."/>
            <person name="Gomez Garrido J."/>
        </authorList>
    </citation>
    <scope>NUCLEOTIDE SEQUENCE</scope>
</reference>
<feature type="region of interest" description="Disordered" evidence="1">
    <location>
        <begin position="80"/>
        <end position="118"/>
    </location>
</feature>
<dbReference type="EMBL" id="OW240918">
    <property type="protein sequence ID" value="CAH2306970.1"/>
    <property type="molecule type" value="Genomic_DNA"/>
</dbReference>
<feature type="region of interest" description="Disordered" evidence="1">
    <location>
        <begin position="1"/>
        <end position="32"/>
    </location>
</feature>
<dbReference type="Gene3D" id="3.30.1520.10">
    <property type="entry name" value="Phox-like domain"/>
    <property type="match status" value="1"/>
</dbReference>
<feature type="compositionally biased region" description="Polar residues" evidence="1">
    <location>
        <begin position="80"/>
        <end position="92"/>
    </location>
</feature>
<gene>
    <name evidence="2" type="ORF">PECUL_23A059145</name>
</gene>
<proteinExistence type="predicted"/>
<dbReference type="PANTHER" id="PTHR47194:SF4">
    <property type="entry name" value="SORTING NEXIN-29"/>
    <property type="match status" value="1"/>
</dbReference>
<dbReference type="GO" id="GO:0035091">
    <property type="term" value="F:phosphatidylinositol binding"/>
    <property type="evidence" value="ECO:0007669"/>
    <property type="project" value="InterPro"/>
</dbReference>
<dbReference type="InterPro" id="IPR036871">
    <property type="entry name" value="PX_dom_sf"/>
</dbReference>
<evidence type="ECO:0000256" key="1">
    <source>
        <dbReference type="SAM" id="MobiDB-lite"/>
    </source>
</evidence>
<evidence type="ECO:0000313" key="2">
    <source>
        <dbReference type="EMBL" id="CAH2306970.1"/>
    </source>
</evidence>
<name>A0AAD1WHY0_PELCU</name>
<protein>
    <submittedName>
        <fullName evidence="2">Sorting nexin-29, partial</fullName>
    </submittedName>
</protein>